<feature type="region of interest" description="Disordered" evidence="1">
    <location>
        <begin position="295"/>
        <end position="317"/>
    </location>
</feature>
<feature type="compositionally biased region" description="Basic and acidic residues" evidence="1">
    <location>
        <begin position="580"/>
        <end position="595"/>
    </location>
</feature>
<feature type="compositionally biased region" description="Basic and acidic residues" evidence="1">
    <location>
        <begin position="1121"/>
        <end position="1130"/>
    </location>
</feature>
<feature type="region of interest" description="Disordered" evidence="1">
    <location>
        <begin position="424"/>
        <end position="463"/>
    </location>
</feature>
<feature type="compositionally biased region" description="Polar residues" evidence="1">
    <location>
        <begin position="1056"/>
        <end position="1066"/>
    </location>
</feature>
<dbReference type="EMBL" id="SNSC02000005">
    <property type="protein sequence ID" value="TID24191.1"/>
    <property type="molecule type" value="Genomic_DNA"/>
</dbReference>
<feature type="compositionally biased region" description="Low complexity" evidence="1">
    <location>
        <begin position="649"/>
        <end position="660"/>
    </location>
</feature>
<feature type="compositionally biased region" description="Polar residues" evidence="1">
    <location>
        <begin position="840"/>
        <end position="856"/>
    </location>
</feature>
<proteinExistence type="predicted"/>
<feature type="compositionally biased region" description="Basic and acidic residues" evidence="1">
    <location>
        <begin position="755"/>
        <end position="764"/>
    </location>
</feature>
<feature type="region of interest" description="Disordered" evidence="1">
    <location>
        <begin position="95"/>
        <end position="123"/>
    </location>
</feature>
<evidence type="ECO:0000313" key="2">
    <source>
        <dbReference type="EMBL" id="TID24191.1"/>
    </source>
</evidence>
<name>A0A4Z1PFU0_9PEZI</name>
<evidence type="ECO:0000313" key="3">
    <source>
        <dbReference type="Proteomes" id="UP000298493"/>
    </source>
</evidence>
<feature type="compositionally biased region" description="Low complexity" evidence="1">
    <location>
        <begin position="624"/>
        <end position="637"/>
    </location>
</feature>
<sequence length="1146" mass="125515">MKDSLLPEQGAKHAVSQLMGARVRAMKIPLPTKALPFADLSLLQPTSTIVPRNHPDFSRKLKHLQQSDPVNPSDLYNRLELFLAQQSVHPDGIVPRRVRRPRTSTTNSEIPSGPPTPPQNAQRNCFLPDSLSHHLDCQKFVDNATGKPLVPNSKRPESVVKNFAYPIPLAVVSPPSARQSTEMSDEPSISLLTTTLSANLPPGPRSSCIEPSKANIFLTQNEPVPFISEKVDVRQRPVSTSYVSRITGIQLEQTTTTPLAAKRASTNVIPQDAGEHGFESLPFLTLEPLSPLRNTLHDAPQSTPINSPGASATSPDARTSIATESTFANYMTAPTSPAAPPVNNIDSIATPMAGVTSRPGKRKSWHPRNLVASMKSTKNEANDRRQTESQTIAMMVEAARQGQAKEVKIKARPKSTAFENLSAGTFSVPDHRPGTEAVPPRPALVKSSTKDSKVMKQGKETPVKESIWNQRSRRKTVCAESEKLKDIVTSMPTMDKLRWKQLAMREKALADSKKAKGDRTTSSRLPLQQTEKPNIDQPPTMPAVHEPKKRFTRSFKVVPRPTISTQASRQRDPSPPTRQIPERPIKPQERPHSPVEVRPISKPKGEDSSEPSTSRNDDSPSTPISPLVLSLGLSSLPRGEHLLDNTPTSADGSAGADLSSNHVDRDARAYDPAHTSEAEADTVNPQRDSSKAQLQLGPFPPSRLASLSLSPTLKPLPQPPRFAPVQQKPCHQLTPLDIPASLDYTRPASPTREQQQPKDAREILITKVDSAPRVVSSPPISLSPTLEISSPQESAQWEVLPPREAPAPRDNMSSSHEEKSPIAPQSFDFRPQSWKDKTSCDTNPSQFDRQHSQPVLNQYGEPPHRPRASSTDVETSFGPSKIPASRATHNALRPQTSGGLQTTPVYTIQVRDNEIAEMTPASVKLLREQQNLLRRRALEAAGHSDPDAAMRRSSNALTELRDRARGTNRNTANKANSRSHTPLAGPGSARNPHSSRGFDESSPCVSLDRQGRIQTHLGSGATERKQSRSPLDSHRSTPPSRSGPVSVLLSSRPPSTTHSTNTSISASGAVPHFSGQVVEEMKLEREREINTMRARYGLPGRRTSMSVPYTDEQFGASSSGAREKLEAEKGGKRKGRDKWWKIWRVV</sequence>
<feature type="compositionally biased region" description="Basic and acidic residues" evidence="1">
    <location>
        <begin position="1022"/>
        <end position="1035"/>
    </location>
</feature>
<feature type="compositionally biased region" description="Polar residues" evidence="1">
    <location>
        <begin position="522"/>
        <end position="532"/>
    </location>
</feature>
<feature type="compositionally biased region" description="Basic and acidic residues" evidence="1">
    <location>
        <begin position="448"/>
        <end position="463"/>
    </location>
</feature>
<feature type="compositionally biased region" description="Polar residues" evidence="1">
    <location>
        <begin position="683"/>
        <end position="693"/>
    </location>
</feature>
<feature type="compositionally biased region" description="Polar residues" evidence="1">
    <location>
        <begin position="778"/>
        <end position="795"/>
    </location>
</feature>
<keyword evidence="3" id="KW-1185">Reference proteome</keyword>
<feature type="compositionally biased region" description="Low complexity" evidence="1">
    <location>
        <begin position="1038"/>
        <end position="1055"/>
    </location>
</feature>
<feature type="compositionally biased region" description="Low complexity" evidence="1">
    <location>
        <begin position="702"/>
        <end position="713"/>
    </location>
</feature>
<protein>
    <submittedName>
        <fullName evidence="2">Uncharacterized protein</fullName>
    </submittedName>
</protein>
<comment type="caution">
    <text evidence="2">The sequence shown here is derived from an EMBL/GenBank/DDBJ whole genome shotgun (WGS) entry which is preliminary data.</text>
</comment>
<accession>A0A4Z1PFU0</accession>
<feature type="compositionally biased region" description="Polar residues" evidence="1">
    <location>
        <begin position="610"/>
        <end position="622"/>
    </location>
</feature>
<feature type="compositionally biased region" description="Polar residues" evidence="1">
    <location>
        <begin position="868"/>
        <end position="878"/>
    </location>
</feature>
<feature type="region of interest" description="Disordered" evidence="1">
    <location>
        <begin position="939"/>
        <end position="1071"/>
    </location>
</feature>
<feature type="compositionally biased region" description="Polar residues" evidence="1">
    <location>
        <begin position="300"/>
        <end position="317"/>
    </location>
</feature>
<feature type="region of interest" description="Disordered" evidence="1">
    <location>
        <begin position="507"/>
        <end position="905"/>
    </location>
</feature>
<evidence type="ECO:0000256" key="1">
    <source>
        <dbReference type="SAM" id="MobiDB-lite"/>
    </source>
</evidence>
<feature type="compositionally biased region" description="Basic and acidic residues" evidence="1">
    <location>
        <begin position="662"/>
        <end position="677"/>
    </location>
</feature>
<dbReference type="AlphaFoldDB" id="A0A4Z1PFU0"/>
<dbReference type="Proteomes" id="UP000298493">
    <property type="component" value="Unassembled WGS sequence"/>
</dbReference>
<feature type="compositionally biased region" description="Polar residues" evidence="1">
    <location>
        <begin position="893"/>
        <end position="905"/>
    </location>
</feature>
<gene>
    <name evidence="2" type="ORF">E6O75_ATG02556</name>
</gene>
<feature type="compositionally biased region" description="Polar residues" evidence="1">
    <location>
        <begin position="967"/>
        <end position="980"/>
    </location>
</feature>
<dbReference type="OrthoDB" id="3940339at2759"/>
<feature type="compositionally biased region" description="Basic and acidic residues" evidence="1">
    <location>
        <begin position="939"/>
        <end position="950"/>
    </location>
</feature>
<feature type="region of interest" description="Disordered" evidence="1">
    <location>
        <begin position="1103"/>
        <end position="1132"/>
    </location>
</feature>
<reference evidence="2 3" key="1">
    <citation type="submission" date="2019-04" db="EMBL/GenBank/DDBJ databases">
        <title>High contiguity whole genome sequence and gene annotation resource for two Venturia nashicola isolates.</title>
        <authorList>
            <person name="Prokchorchik M."/>
            <person name="Won K."/>
            <person name="Lee Y."/>
            <person name="Choi E.D."/>
            <person name="Segonzac C."/>
            <person name="Sohn K.H."/>
        </authorList>
    </citation>
    <scope>NUCLEOTIDE SEQUENCE [LARGE SCALE GENOMIC DNA]</scope>
    <source>
        <strain evidence="2 3">PRI2</strain>
    </source>
</reference>
<feature type="compositionally biased region" description="Basic and acidic residues" evidence="1">
    <location>
        <begin position="507"/>
        <end position="521"/>
    </location>
</feature>
<organism evidence="2 3">
    <name type="scientific">Venturia nashicola</name>
    <dbReference type="NCBI Taxonomy" id="86259"/>
    <lineage>
        <taxon>Eukaryota</taxon>
        <taxon>Fungi</taxon>
        <taxon>Dikarya</taxon>
        <taxon>Ascomycota</taxon>
        <taxon>Pezizomycotina</taxon>
        <taxon>Dothideomycetes</taxon>
        <taxon>Pleosporomycetidae</taxon>
        <taxon>Venturiales</taxon>
        <taxon>Venturiaceae</taxon>
        <taxon>Venturia</taxon>
    </lineage>
</organism>